<name>A0AAU9J2Q9_9CILI</name>
<sequence>MNAKTRVSVHINPQSPYLKKVSNAINSNSQLSSHKNRFIIKKSGILNGSFNHAQPEKSAKPPLSPTSVNPKISLPFEIRPLIKNAAFIKPKETEENSMLQFTNDKENIFCMPYELTEQKKPIHKRRVEIKIIPKHRPSTRPLSDICLRNECNVMTEPSFQSEASSFSPDSNHSVIMQNTSIPPRSQRFYDLSKKFKINRDHLTLQLSKQSKRTLSQCPSLEKVIGSSRAFTPDIGNLPPWEEFLHALDEIS</sequence>
<gene>
    <name evidence="1" type="ORF">BSTOLATCC_MIC28753</name>
</gene>
<reference evidence="1" key="1">
    <citation type="submission" date="2021-09" db="EMBL/GenBank/DDBJ databases">
        <authorList>
            <consortium name="AG Swart"/>
            <person name="Singh M."/>
            <person name="Singh A."/>
            <person name="Seah K."/>
            <person name="Emmerich C."/>
        </authorList>
    </citation>
    <scope>NUCLEOTIDE SEQUENCE</scope>
    <source>
        <strain evidence="1">ATCC30299</strain>
    </source>
</reference>
<evidence type="ECO:0000313" key="2">
    <source>
        <dbReference type="Proteomes" id="UP001162131"/>
    </source>
</evidence>
<protein>
    <submittedName>
        <fullName evidence="1">Uncharacterized protein</fullName>
    </submittedName>
</protein>
<accession>A0AAU9J2Q9</accession>
<dbReference type="EMBL" id="CAJZBQ010000028">
    <property type="protein sequence ID" value="CAG9321473.1"/>
    <property type="molecule type" value="Genomic_DNA"/>
</dbReference>
<dbReference type="Proteomes" id="UP001162131">
    <property type="component" value="Unassembled WGS sequence"/>
</dbReference>
<organism evidence="1 2">
    <name type="scientific">Blepharisma stoltei</name>
    <dbReference type="NCBI Taxonomy" id="1481888"/>
    <lineage>
        <taxon>Eukaryota</taxon>
        <taxon>Sar</taxon>
        <taxon>Alveolata</taxon>
        <taxon>Ciliophora</taxon>
        <taxon>Postciliodesmatophora</taxon>
        <taxon>Heterotrichea</taxon>
        <taxon>Heterotrichida</taxon>
        <taxon>Blepharismidae</taxon>
        <taxon>Blepharisma</taxon>
    </lineage>
</organism>
<proteinExistence type="predicted"/>
<dbReference type="AlphaFoldDB" id="A0AAU9J2Q9"/>
<keyword evidence="2" id="KW-1185">Reference proteome</keyword>
<comment type="caution">
    <text evidence="1">The sequence shown here is derived from an EMBL/GenBank/DDBJ whole genome shotgun (WGS) entry which is preliminary data.</text>
</comment>
<evidence type="ECO:0000313" key="1">
    <source>
        <dbReference type="EMBL" id="CAG9321473.1"/>
    </source>
</evidence>